<keyword evidence="1" id="KW-0812">Transmembrane</keyword>
<dbReference type="PANTHER" id="PTHR30221">
    <property type="entry name" value="SMALL-CONDUCTANCE MECHANOSENSITIVE CHANNEL"/>
    <property type="match status" value="1"/>
</dbReference>
<evidence type="ECO:0000313" key="2">
    <source>
        <dbReference type="EMBL" id="OGY31807.1"/>
    </source>
</evidence>
<dbReference type="Gene3D" id="1.10.287.1260">
    <property type="match status" value="2"/>
</dbReference>
<evidence type="ECO:0008006" key="4">
    <source>
        <dbReference type="Google" id="ProtNLM"/>
    </source>
</evidence>
<proteinExistence type="predicted"/>
<dbReference type="InterPro" id="IPR008910">
    <property type="entry name" value="MSC_TM_helix"/>
</dbReference>
<dbReference type="AlphaFoldDB" id="A0A1G1WXC5"/>
<gene>
    <name evidence="2" type="ORF">A3A57_02860</name>
</gene>
<comment type="caution">
    <text evidence="2">The sequence shown here is derived from an EMBL/GenBank/DDBJ whole genome shotgun (WGS) entry which is preliminary data.</text>
</comment>
<feature type="transmembrane region" description="Helical" evidence="1">
    <location>
        <begin position="161"/>
        <end position="181"/>
    </location>
</feature>
<protein>
    <recommendedName>
        <fullName evidence="4">Small-conductance mechanosensitive ion channel</fullName>
    </recommendedName>
</protein>
<dbReference type="Pfam" id="PF05552">
    <property type="entry name" value="MS_channel_1st_1"/>
    <property type="match status" value="2"/>
</dbReference>
<dbReference type="Proteomes" id="UP000179279">
    <property type="component" value="Unassembled WGS sequence"/>
</dbReference>
<reference evidence="2 3" key="1">
    <citation type="journal article" date="2016" name="Nat. Commun.">
        <title>Thousands of microbial genomes shed light on interconnected biogeochemical processes in an aquifer system.</title>
        <authorList>
            <person name="Anantharaman K."/>
            <person name="Brown C.T."/>
            <person name="Hug L.A."/>
            <person name="Sharon I."/>
            <person name="Castelle C.J."/>
            <person name="Probst A.J."/>
            <person name="Thomas B.C."/>
            <person name="Singh A."/>
            <person name="Wilkins M.J."/>
            <person name="Karaoz U."/>
            <person name="Brodie E.L."/>
            <person name="Williams K.H."/>
            <person name="Hubbard S.S."/>
            <person name="Banfield J.F."/>
        </authorList>
    </citation>
    <scope>NUCLEOTIDE SEQUENCE [LARGE SCALE GENOMIC DNA]</scope>
</reference>
<evidence type="ECO:0000256" key="1">
    <source>
        <dbReference type="SAM" id="Phobius"/>
    </source>
</evidence>
<dbReference type="PANTHER" id="PTHR30221:SF1">
    <property type="entry name" value="SMALL-CONDUCTANCE MECHANOSENSITIVE CHANNEL"/>
    <property type="match status" value="1"/>
</dbReference>
<keyword evidence="1" id="KW-1133">Transmembrane helix</keyword>
<feature type="transmembrane region" description="Helical" evidence="1">
    <location>
        <begin position="76"/>
        <end position="97"/>
    </location>
</feature>
<dbReference type="EMBL" id="MHDA01000026">
    <property type="protein sequence ID" value="OGY31807.1"/>
    <property type="molecule type" value="Genomic_DNA"/>
</dbReference>
<sequence length="225" mass="23418">MAQDIGNSVAQALRESLLSTADFLPNLVIAALIFIVGVVVASIFRSALVKLLSTIGFEKTLEPTGVSQALKKADSALTISGLLGELIRWFIILVFLIPAADQLGLGAVNEVLKSLLLYIPSVVVAVIIVAVGAVFAKIGRDFASAAATGLGTDLAQVVGEVARWSIIIFALLAALTQLGVATDLVKILFTGLVAMLALAGGLAFGLGGKETAETLLKKFFDRINK</sequence>
<organism evidence="2 3">
    <name type="scientific">Candidatus Woykebacteria bacterium RIFCSPLOWO2_01_FULL_41_12</name>
    <dbReference type="NCBI Taxonomy" id="1802604"/>
    <lineage>
        <taxon>Bacteria</taxon>
        <taxon>Candidatus Woykeibacteriota</taxon>
    </lineage>
</organism>
<feature type="transmembrane region" description="Helical" evidence="1">
    <location>
        <begin position="23"/>
        <end position="44"/>
    </location>
</feature>
<feature type="transmembrane region" description="Helical" evidence="1">
    <location>
        <begin position="187"/>
        <end position="208"/>
    </location>
</feature>
<feature type="transmembrane region" description="Helical" evidence="1">
    <location>
        <begin position="117"/>
        <end position="136"/>
    </location>
</feature>
<accession>A0A1G1WXC5</accession>
<dbReference type="GO" id="GO:0008381">
    <property type="term" value="F:mechanosensitive monoatomic ion channel activity"/>
    <property type="evidence" value="ECO:0007669"/>
    <property type="project" value="InterPro"/>
</dbReference>
<name>A0A1G1WXC5_9BACT</name>
<evidence type="ECO:0000313" key="3">
    <source>
        <dbReference type="Proteomes" id="UP000179279"/>
    </source>
</evidence>
<dbReference type="InterPro" id="IPR045275">
    <property type="entry name" value="MscS_archaea/bacteria_type"/>
</dbReference>
<keyword evidence="1" id="KW-0472">Membrane</keyword>